<dbReference type="AlphaFoldDB" id="A0A0F9IMV3"/>
<gene>
    <name evidence="1" type="ORF">LCGC14_1559840</name>
</gene>
<reference evidence="1" key="1">
    <citation type="journal article" date="2015" name="Nature">
        <title>Complex archaea that bridge the gap between prokaryotes and eukaryotes.</title>
        <authorList>
            <person name="Spang A."/>
            <person name="Saw J.H."/>
            <person name="Jorgensen S.L."/>
            <person name="Zaremba-Niedzwiedzka K."/>
            <person name="Martijn J."/>
            <person name="Lind A.E."/>
            <person name="van Eijk R."/>
            <person name="Schleper C."/>
            <person name="Guy L."/>
            <person name="Ettema T.J."/>
        </authorList>
    </citation>
    <scope>NUCLEOTIDE SEQUENCE</scope>
</reference>
<evidence type="ECO:0000313" key="1">
    <source>
        <dbReference type="EMBL" id="KKM46516.1"/>
    </source>
</evidence>
<protein>
    <submittedName>
        <fullName evidence="1">Uncharacterized protein</fullName>
    </submittedName>
</protein>
<proteinExistence type="predicted"/>
<accession>A0A0F9IMV3</accession>
<sequence length="44" mass="5170">MGNFIWGCVWLSAAVLFYFNDKTDAFYVALIVSQIWMASYRKKD</sequence>
<dbReference type="EMBL" id="LAZR01012036">
    <property type="protein sequence ID" value="KKM46516.1"/>
    <property type="molecule type" value="Genomic_DNA"/>
</dbReference>
<name>A0A0F9IMV3_9ZZZZ</name>
<comment type="caution">
    <text evidence="1">The sequence shown here is derived from an EMBL/GenBank/DDBJ whole genome shotgun (WGS) entry which is preliminary data.</text>
</comment>
<organism evidence="1">
    <name type="scientific">marine sediment metagenome</name>
    <dbReference type="NCBI Taxonomy" id="412755"/>
    <lineage>
        <taxon>unclassified sequences</taxon>
        <taxon>metagenomes</taxon>
        <taxon>ecological metagenomes</taxon>
    </lineage>
</organism>